<feature type="region of interest" description="Disordered" evidence="1">
    <location>
        <begin position="1"/>
        <end position="28"/>
    </location>
</feature>
<dbReference type="Gene3D" id="1.25.10.10">
    <property type="entry name" value="Leucine-rich Repeat Variant"/>
    <property type="match status" value="1"/>
</dbReference>
<dbReference type="OrthoDB" id="2148946at2759"/>
<feature type="compositionally biased region" description="Pro residues" evidence="1">
    <location>
        <begin position="645"/>
        <end position="655"/>
    </location>
</feature>
<evidence type="ECO:0000313" key="3">
    <source>
        <dbReference type="EMBL" id="OWF45802.1"/>
    </source>
</evidence>
<sequence length="772" mass="86615">MGAICSGKTNTAVDSLHSAPDQSDSGVQKYANHDVSAPAITTSNTNTGQGVEYISASETSLQKGSNSPGDIPDHTMPARLQETAAGTAMDLNTTEIKSNNPHLQTTFGNIEKAGVLFETEMEKVNSETYFDPILKVLKQDLSDIFEEFTSSTDRQTIGQFMAKIGLVDKLVRLYRYTIEDMYDAFTLDTLKDAGIEKSLLREIRKILWNFSDLSPGFQVAIAKPRLMFGFLAKDLQEMRKHEFDQIKESSFPFKSAVNIIHNCSRSANVTKDMYIVELKPGEDEEVSLQTCLIPFLKSSDTYVKLITLLSLAHIMDEKENKTLLGADKSLLVFLLDMIRKATSSQNRRHQGFSVEELLDGLSRLAKNDNNKGNIMNITDAYTMIKGIIERGDVVSETIAAVRTIWELIFDENNRIKVKNDTEFVEKLKDLKHSTTAELVEVASYACFVIDDSEDADTFFEDELKHNISDSMVPSKKKIWSKPSAVPPSTSPVVEKHPVSQEKPGHVMLSYNWAHQPVLLKVYDSLKTAGFPLWMDVYNMKGNVLDAMSQAVLDSEIVVICASEQYGNSANCRTEAEFARKKKKIIIPLMMQKKPDTWLPGWLDMLLGEKLYYKFYDIELDNQPAFEARMQEVVSAMGDYMRPGQPRIPPPLPSPLPDTQANTSPTTTLKQTAPSDISTTASKPKNSKQTKKTSSQIASQLDSWTEDDIETWLKDNRLHTFAGMKAITCEQLQFLVKISVKAPEFFYRSLKEEVGLKGLEQLMRVSNAIEKLV</sequence>
<protein>
    <recommendedName>
        <fullName evidence="2">TIR domain-containing protein</fullName>
    </recommendedName>
</protein>
<dbReference type="PANTHER" id="PTHR46270:SF2">
    <property type="entry name" value="TIR DOMAIN-CONTAINING PROTEIN"/>
    <property type="match status" value="1"/>
</dbReference>
<dbReference type="Pfam" id="PF13676">
    <property type="entry name" value="TIR_2"/>
    <property type="match status" value="1"/>
</dbReference>
<dbReference type="InterPro" id="IPR011989">
    <property type="entry name" value="ARM-like"/>
</dbReference>
<accession>A0A210QAP3</accession>
<feature type="domain" description="TIR" evidence="2">
    <location>
        <begin position="506"/>
        <end position="595"/>
    </location>
</feature>
<dbReference type="SUPFAM" id="SSF48371">
    <property type="entry name" value="ARM repeat"/>
    <property type="match status" value="1"/>
</dbReference>
<dbReference type="GO" id="GO:0007165">
    <property type="term" value="P:signal transduction"/>
    <property type="evidence" value="ECO:0007669"/>
    <property type="project" value="InterPro"/>
</dbReference>
<dbReference type="Proteomes" id="UP000242188">
    <property type="component" value="Unassembled WGS sequence"/>
</dbReference>
<feature type="region of interest" description="Disordered" evidence="1">
    <location>
        <begin position="639"/>
        <end position="699"/>
    </location>
</feature>
<comment type="caution">
    <text evidence="3">The sequence shown here is derived from an EMBL/GenBank/DDBJ whole genome shotgun (WGS) entry which is preliminary data.</text>
</comment>
<dbReference type="AlphaFoldDB" id="A0A210QAP3"/>
<reference evidence="3 4" key="1">
    <citation type="journal article" date="2017" name="Nat. Ecol. Evol.">
        <title>Scallop genome provides insights into evolution of bilaterian karyotype and development.</title>
        <authorList>
            <person name="Wang S."/>
            <person name="Zhang J."/>
            <person name="Jiao W."/>
            <person name="Li J."/>
            <person name="Xun X."/>
            <person name="Sun Y."/>
            <person name="Guo X."/>
            <person name="Huan P."/>
            <person name="Dong B."/>
            <person name="Zhang L."/>
            <person name="Hu X."/>
            <person name="Sun X."/>
            <person name="Wang J."/>
            <person name="Zhao C."/>
            <person name="Wang Y."/>
            <person name="Wang D."/>
            <person name="Huang X."/>
            <person name="Wang R."/>
            <person name="Lv J."/>
            <person name="Li Y."/>
            <person name="Zhang Z."/>
            <person name="Liu B."/>
            <person name="Lu W."/>
            <person name="Hui Y."/>
            <person name="Liang J."/>
            <person name="Zhou Z."/>
            <person name="Hou R."/>
            <person name="Li X."/>
            <person name="Liu Y."/>
            <person name="Li H."/>
            <person name="Ning X."/>
            <person name="Lin Y."/>
            <person name="Zhao L."/>
            <person name="Xing Q."/>
            <person name="Dou J."/>
            <person name="Li Y."/>
            <person name="Mao J."/>
            <person name="Guo H."/>
            <person name="Dou H."/>
            <person name="Li T."/>
            <person name="Mu C."/>
            <person name="Jiang W."/>
            <person name="Fu Q."/>
            <person name="Fu X."/>
            <person name="Miao Y."/>
            <person name="Liu J."/>
            <person name="Yu Q."/>
            <person name="Li R."/>
            <person name="Liao H."/>
            <person name="Li X."/>
            <person name="Kong Y."/>
            <person name="Jiang Z."/>
            <person name="Chourrout D."/>
            <person name="Li R."/>
            <person name="Bao Z."/>
        </authorList>
    </citation>
    <scope>NUCLEOTIDE SEQUENCE [LARGE SCALE GENOMIC DNA]</scope>
    <source>
        <strain evidence="3 4">PY_sf001</strain>
    </source>
</reference>
<evidence type="ECO:0000256" key="1">
    <source>
        <dbReference type="SAM" id="MobiDB-lite"/>
    </source>
</evidence>
<dbReference type="PANTHER" id="PTHR46270">
    <property type="entry name" value="ARMADILLO-TYPE FOLD-RELATED"/>
    <property type="match status" value="1"/>
</dbReference>
<dbReference type="EMBL" id="NEDP02004404">
    <property type="protein sequence ID" value="OWF45802.1"/>
    <property type="molecule type" value="Genomic_DNA"/>
</dbReference>
<keyword evidence="4" id="KW-1185">Reference proteome</keyword>
<organism evidence="3 4">
    <name type="scientific">Mizuhopecten yessoensis</name>
    <name type="common">Japanese scallop</name>
    <name type="synonym">Patinopecten yessoensis</name>
    <dbReference type="NCBI Taxonomy" id="6573"/>
    <lineage>
        <taxon>Eukaryota</taxon>
        <taxon>Metazoa</taxon>
        <taxon>Spiralia</taxon>
        <taxon>Lophotrochozoa</taxon>
        <taxon>Mollusca</taxon>
        <taxon>Bivalvia</taxon>
        <taxon>Autobranchia</taxon>
        <taxon>Pteriomorphia</taxon>
        <taxon>Pectinida</taxon>
        <taxon>Pectinoidea</taxon>
        <taxon>Pectinidae</taxon>
        <taxon>Mizuhopecten</taxon>
    </lineage>
</organism>
<proteinExistence type="predicted"/>
<feature type="compositionally biased region" description="Polar residues" evidence="1">
    <location>
        <begin position="658"/>
        <end position="680"/>
    </location>
</feature>
<dbReference type="InterPro" id="IPR035897">
    <property type="entry name" value="Toll_tir_struct_dom_sf"/>
</dbReference>
<dbReference type="InterPro" id="IPR000157">
    <property type="entry name" value="TIR_dom"/>
</dbReference>
<gene>
    <name evidence="3" type="ORF">KP79_PYT13032</name>
</gene>
<name>A0A210QAP3_MIZYE</name>
<evidence type="ECO:0000259" key="2">
    <source>
        <dbReference type="Pfam" id="PF13676"/>
    </source>
</evidence>
<dbReference type="SUPFAM" id="SSF52200">
    <property type="entry name" value="Toll/Interleukin receptor TIR domain"/>
    <property type="match status" value="1"/>
</dbReference>
<dbReference type="InterPro" id="IPR016024">
    <property type="entry name" value="ARM-type_fold"/>
</dbReference>
<dbReference type="Gene3D" id="3.40.50.10140">
    <property type="entry name" value="Toll/interleukin-1 receptor homology (TIR) domain"/>
    <property type="match status" value="1"/>
</dbReference>
<evidence type="ECO:0000313" key="4">
    <source>
        <dbReference type="Proteomes" id="UP000242188"/>
    </source>
</evidence>